<keyword evidence="1" id="KW-0378">Hydrolase</keyword>
<evidence type="ECO:0000313" key="1">
    <source>
        <dbReference type="EMBL" id="KCV30719.1"/>
    </source>
</evidence>
<reference evidence="1 2" key="1">
    <citation type="submission" date="2014-03" db="EMBL/GenBank/DDBJ databases">
        <title>Genome sequence of Bordetella bronchiseptica.</title>
        <authorList>
            <person name="Harvill E."/>
            <person name="Goodfield L.L."/>
            <person name="Ivanov Y.V."/>
            <person name="Meyer J.A."/>
            <person name="Muse S.J."/>
            <person name="Jacobs N."/>
            <person name="Bendor L."/>
            <person name="Smallridge W.E."/>
            <person name="Brinkac L.M."/>
            <person name="Sanka R."/>
            <person name="Kim M."/>
            <person name="Losada L."/>
        </authorList>
    </citation>
    <scope>NUCLEOTIDE SEQUENCE [LARGE SCALE GENOMIC DNA]</scope>
    <source>
        <strain evidence="1 2">00-P-2796</strain>
    </source>
</reference>
<accession>A0ABR4R781</accession>
<dbReference type="NCBIfam" id="TIGR02017">
    <property type="entry name" value="hutG_amidohyd"/>
    <property type="match status" value="1"/>
</dbReference>
<dbReference type="SUPFAM" id="SSF53187">
    <property type="entry name" value="Zn-dependent exopeptidases"/>
    <property type="match status" value="1"/>
</dbReference>
<evidence type="ECO:0000313" key="2">
    <source>
        <dbReference type="Proteomes" id="UP000025756"/>
    </source>
</evidence>
<organism evidence="1 2">
    <name type="scientific">Bordetella bronchiseptica 00-P-2796</name>
    <dbReference type="NCBI Taxonomy" id="1331199"/>
    <lineage>
        <taxon>Bacteria</taxon>
        <taxon>Pseudomonadati</taxon>
        <taxon>Pseudomonadota</taxon>
        <taxon>Betaproteobacteria</taxon>
        <taxon>Burkholderiales</taxon>
        <taxon>Alcaligenaceae</taxon>
        <taxon>Bordetella</taxon>
    </lineage>
</organism>
<dbReference type="InterPro" id="IPR007709">
    <property type="entry name" value="N-FG_amidohydro"/>
</dbReference>
<dbReference type="InterPro" id="IPR010247">
    <property type="entry name" value="HutG_amidohyd"/>
</dbReference>
<dbReference type="Gene3D" id="3.40.630.40">
    <property type="entry name" value="Zn-dependent exopeptidases"/>
    <property type="match status" value="1"/>
</dbReference>
<comment type="caution">
    <text evidence="1">The sequence shown here is derived from an EMBL/GenBank/DDBJ whole genome shotgun (WGS) entry which is preliminary data.</text>
</comment>
<dbReference type="GO" id="GO:0050129">
    <property type="term" value="F:N-formylglutamate deformylase activity"/>
    <property type="evidence" value="ECO:0007669"/>
    <property type="project" value="UniProtKB-EC"/>
</dbReference>
<name>A0ABR4R781_BORBO</name>
<dbReference type="EC" id="3.5.1.68" evidence="1"/>
<proteinExistence type="predicted"/>
<protein>
    <submittedName>
        <fullName evidence="1">N-formylglutamate deformylase</fullName>
        <ecNumber evidence="1">3.5.1.68</ecNumber>
    </submittedName>
</protein>
<sequence length="284" mass="31283">MTGPQTAMAPPWLTIHEGGSPLVCSIPHAGSWIPDELRHDFVSDWDAVRDCDWWVDRLYDFARDLDATLVCTKVSRSVIDVNRPADGRSLYPGQATTGLCPTTNFDGAPLYRVGREPDDAAIARRKAQYHQPFHAALASQIARLRERHCAVVLYDCHAIRSRIPRLFDGQLPALNVGTNDGASCSPELQAIVADACRASGRDYVVNGRFKGGAITRQYGQPDAGVHAIQMELACRAYMHEPADAPSEENWPSPWSADASAALRATLQTLLQALRDWAARQKPNR</sequence>
<dbReference type="EMBL" id="JGWH01000175">
    <property type="protein sequence ID" value="KCV30719.1"/>
    <property type="molecule type" value="Genomic_DNA"/>
</dbReference>
<gene>
    <name evidence="1" type="primary">hutG_2</name>
    <name evidence="1" type="ORF">L490_0385</name>
</gene>
<dbReference type="Pfam" id="PF05013">
    <property type="entry name" value="FGase"/>
    <property type="match status" value="1"/>
</dbReference>
<keyword evidence="2" id="KW-1185">Reference proteome</keyword>
<dbReference type="Proteomes" id="UP000025756">
    <property type="component" value="Unassembled WGS sequence"/>
</dbReference>